<sequence length="115" mass="12951">MNFSEKSLEDGRTVMEGMRLRKNNPKNGQKVNEVIVGVRCHVIQVGRDDRIMDAAPIISARWKTIGELIPTWYPVGRGWVNEFQHPFDGPMCLADASCTRPITQRDAGNSGFIYS</sequence>
<protein>
    <submittedName>
        <fullName evidence="2">Uncharacterized protein</fullName>
    </submittedName>
</protein>
<accession>A0AAN8PNT6</accession>
<reference evidence="2 3" key="1">
    <citation type="submission" date="2023-10" db="EMBL/GenBank/DDBJ databases">
        <title>Genomes of two closely related lineages of the louse Polyplax serrata with different host specificities.</title>
        <authorList>
            <person name="Martinu J."/>
            <person name="Tarabai H."/>
            <person name="Stefka J."/>
            <person name="Hypsa V."/>
        </authorList>
    </citation>
    <scope>NUCLEOTIDE SEQUENCE [LARGE SCALE GENOMIC DNA]</scope>
    <source>
        <strain evidence="2">HR10_N</strain>
    </source>
</reference>
<evidence type="ECO:0000313" key="3">
    <source>
        <dbReference type="Proteomes" id="UP001372834"/>
    </source>
</evidence>
<evidence type="ECO:0000313" key="2">
    <source>
        <dbReference type="EMBL" id="KAK6629322.1"/>
    </source>
</evidence>
<dbReference type="Proteomes" id="UP001372834">
    <property type="component" value="Unassembled WGS sequence"/>
</dbReference>
<comment type="caution">
    <text evidence="2">The sequence shown here is derived from an EMBL/GenBank/DDBJ whole genome shotgun (WGS) entry which is preliminary data.</text>
</comment>
<dbReference type="AlphaFoldDB" id="A0AAN8PNT6"/>
<feature type="region of interest" description="Disordered" evidence="1">
    <location>
        <begin position="1"/>
        <end position="26"/>
    </location>
</feature>
<feature type="compositionally biased region" description="Basic and acidic residues" evidence="1">
    <location>
        <begin position="1"/>
        <end position="13"/>
    </location>
</feature>
<name>A0AAN8PNT6_POLSC</name>
<dbReference type="EMBL" id="JAWJWE010000036">
    <property type="protein sequence ID" value="KAK6629322.1"/>
    <property type="molecule type" value="Genomic_DNA"/>
</dbReference>
<gene>
    <name evidence="2" type="ORF">RUM43_003139</name>
</gene>
<organism evidence="2 3">
    <name type="scientific">Polyplax serrata</name>
    <name type="common">Common mouse louse</name>
    <dbReference type="NCBI Taxonomy" id="468196"/>
    <lineage>
        <taxon>Eukaryota</taxon>
        <taxon>Metazoa</taxon>
        <taxon>Ecdysozoa</taxon>
        <taxon>Arthropoda</taxon>
        <taxon>Hexapoda</taxon>
        <taxon>Insecta</taxon>
        <taxon>Pterygota</taxon>
        <taxon>Neoptera</taxon>
        <taxon>Paraneoptera</taxon>
        <taxon>Psocodea</taxon>
        <taxon>Troctomorpha</taxon>
        <taxon>Phthiraptera</taxon>
        <taxon>Anoplura</taxon>
        <taxon>Polyplacidae</taxon>
        <taxon>Polyplax</taxon>
    </lineage>
</organism>
<proteinExistence type="predicted"/>
<evidence type="ECO:0000256" key="1">
    <source>
        <dbReference type="SAM" id="MobiDB-lite"/>
    </source>
</evidence>